<organism evidence="2 3">
    <name type="scientific">Amanita thiersii Skay4041</name>
    <dbReference type="NCBI Taxonomy" id="703135"/>
    <lineage>
        <taxon>Eukaryota</taxon>
        <taxon>Fungi</taxon>
        <taxon>Dikarya</taxon>
        <taxon>Basidiomycota</taxon>
        <taxon>Agaricomycotina</taxon>
        <taxon>Agaricomycetes</taxon>
        <taxon>Agaricomycetidae</taxon>
        <taxon>Agaricales</taxon>
        <taxon>Pluteineae</taxon>
        <taxon>Amanitaceae</taxon>
        <taxon>Amanita</taxon>
    </lineage>
</organism>
<dbReference type="Gene3D" id="1.20.910.10">
    <property type="entry name" value="Heme oxygenase-like"/>
    <property type="match status" value="1"/>
</dbReference>
<dbReference type="InterPro" id="IPR016084">
    <property type="entry name" value="Haem_Oase-like_multi-hlx"/>
</dbReference>
<evidence type="ECO:0000313" key="2">
    <source>
        <dbReference type="EMBL" id="PFH50615.1"/>
    </source>
</evidence>
<dbReference type="CDD" id="cd19357">
    <property type="entry name" value="TenA_E_At3g16990-like"/>
    <property type="match status" value="1"/>
</dbReference>
<dbReference type="InterPro" id="IPR004305">
    <property type="entry name" value="Thiaminase-2/PQQC"/>
</dbReference>
<dbReference type="InterPro" id="IPR053261">
    <property type="entry name" value="Polyketide-peptide_reg"/>
</dbReference>
<gene>
    <name evidence="2" type="ORF">AMATHDRAFT_144738</name>
</gene>
<dbReference type="PANTHER" id="PTHR41813:SF2">
    <property type="entry name" value="REGULATOR PAB1642, PUTATIVE (AFU_ORTHOLOGUE AFUA_3G11955)-RELATED"/>
    <property type="match status" value="1"/>
</dbReference>
<protein>
    <recommendedName>
        <fullName evidence="1">Thiaminase-2/PQQC domain-containing protein</fullName>
    </recommendedName>
</protein>
<dbReference type="OrthoDB" id="37730at2759"/>
<name>A0A2A9NI02_9AGAR</name>
<dbReference type="Pfam" id="PF03070">
    <property type="entry name" value="TENA_THI-4"/>
    <property type="match status" value="1"/>
</dbReference>
<dbReference type="STRING" id="703135.A0A2A9NI02"/>
<dbReference type="GO" id="GO:0006772">
    <property type="term" value="P:thiamine metabolic process"/>
    <property type="evidence" value="ECO:0007669"/>
    <property type="project" value="UniProtKB-ARBA"/>
</dbReference>
<keyword evidence="3" id="KW-1185">Reference proteome</keyword>
<dbReference type="Proteomes" id="UP000242287">
    <property type="component" value="Unassembled WGS sequence"/>
</dbReference>
<accession>A0A2A9NI02</accession>
<dbReference type="PANTHER" id="PTHR41813">
    <property type="entry name" value="REGULATOR PAB1642, PUTATIVE (AFU_ORTHOLOGUE AFUA_3G11955)-RELATED"/>
    <property type="match status" value="1"/>
</dbReference>
<proteinExistence type="predicted"/>
<dbReference type="AlphaFoldDB" id="A0A2A9NI02"/>
<evidence type="ECO:0000259" key="1">
    <source>
        <dbReference type="Pfam" id="PF03070"/>
    </source>
</evidence>
<sequence length="242" mass="26919">MTTNITDHLVSLKTRVSYAAATAHPFLVSAGNGTLDPALLALWLSQDRIYAAHAYPHFIGSLIANIGFDSNHGITSHQELFNQRILKLLVFSLDNVIREVNFFKDAAEKWGLPLESWMERQSTRNYTAEMARVAGGRNIEDGLVFLWAMEKVYLDAWTGVHRGLASIPGGNPSDSAVASFANNWSSPEFVEFVDELATLVNDLGIKPGTEAWIRAEGIWSRIVELEADFWPNTGEEVTQRIN</sequence>
<evidence type="ECO:0000313" key="3">
    <source>
        <dbReference type="Proteomes" id="UP000242287"/>
    </source>
</evidence>
<dbReference type="SUPFAM" id="SSF48613">
    <property type="entry name" value="Heme oxygenase-like"/>
    <property type="match status" value="1"/>
</dbReference>
<reference evidence="2 3" key="1">
    <citation type="submission" date="2014-02" db="EMBL/GenBank/DDBJ databases">
        <title>Transposable element dynamics among asymbiotic and ectomycorrhizal Amanita fungi.</title>
        <authorList>
            <consortium name="DOE Joint Genome Institute"/>
            <person name="Hess J."/>
            <person name="Skrede I."/>
            <person name="Wolfe B."/>
            <person name="LaButti K."/>
            <person name="Ohm R.A."/>
            <person name="Grigoriev I.V."/>
            <person name="Pringle A."/>
        </authorList>
    </citation>
    <scope>NUCLEOTIDE SEQUENCE [LARGE SCALE GENOMIC DNA]</scope>
    <source>
        <strain evidence="2 3">SKay4041</strain>
    </source>
</reference>
<feature type="domain" description="Thiaminase-2/PQQC" evidence="1">
    <location>
        <begin position="19"/>
        <end position="232"/>
    </location>
</feature>
<dbReference type="EMBL" id="KZ302000">
    <property type="protein sequence ID" value="PFH50615.1"/>
    <property type="molecule type" value="Genomic_DNA"/>
</dbReference>